<evidence type="ECO:0000313" key="1">
    <source>
        <dbReference type="EMBL" id="PWY74931.1"/>
    </source>
</evidence>
<gene>
    <name evidence="1" type="ORF">BO83DRAFT_19096</name>
</gene>
<accession>A0A317VNV7</accession>
<dbReference type="AlphaFoldDB" id="A0A317VNV7"/>
<dbReference type="Proteomes" id="UP000246171">
    <property type="component" value="Unassembled WGS sequence"/>
</dbReference>
<evidence type="ECO:0000313" key="2">
    <source>
        <dbReference type="Proteomes" id="UP000246171"/>
    </source>
</evidence>
<keyword evidence="2" id="KW-1185">Reference proteome</keyword>
<organism evidence="1 2">
    <name type="scientific">Aspergillus eucalypticola (strain CBS 122712 / IBT 29274)</name>
    <dbReference type="NCBI Taxonomy" id="1448314"/>
    <lineage>
        <taxon>Eukaryota</taxon>
        <taxon>Fungi</taxon>
        <taxon>Dikarya</taxon>
        <taxon>Ascomycota</taxon>
        <taxon>Pezizomycotina</taxon>
        <taxon>Eurotiomycetes</taxon>
        <taxon>Eurotiomycetidae</taxon>
        <taxon>Eurotiales</taxon>
        <taxon>Aspergillaceae</taxon>
        <taxon>Aspergillus</taxon>
        <taxon>Aspergillus subgen. Circumdati</taxon>
    </lineage>
</organism>
<name>A0A317VNV7_ASPEC</name>
<protein>
    <submittedName>
        <fullName evidence="1">Uncharacterized protein</fullName>
    </submittedName>
</protein>
<dbReference type="GeneID" id="37048508"/>
<reference evidence="1" key="1">
    <citation type="submission" date="2016-12" db="EMBL/GenBank/DDBJ databases">
        <title>The genomes of Aspergillus section Nigri reveals drivers in fungal speciation.</title>
        <authorList>
            <consortium name="DOE Joint Genome Institute"/>
            <person name="Vesth T.C."/>
            <person name="Nybo J."/>
            <person name="Theobald S."/>
            <person name="Brandl J."/>
            <person name="Frisvad J.C."/>
            <person name="Nielsen K.F."/>
            <person name="Lyhne E.K."/>
            <person name="Kogle M.E."/>
            <person name="Kuo A."/>
            <person name="Riley R."/>
            <person name="Clum A."/>
            <person name="Nolan M."/>
            <person name="Lipzen A."/>
            <person name="Salamov A."/>
            <person name="Henrissat B."/>
            <person name="Wiebenga A."/>
            <person name="De vries R.P."/>
            <person name="Grigoriev I.V."/>
            <person name="Mortensen U.H."/>
            <person name="Andersen M.R."/>
            <person name="Baker S.E."/>
        </authorList>
    </citation>
    <scope>NUCLEOTIDE SEQUENCE</scope>
    <source>
        <strain evidence="1">CBS 122712</strain>
    </source>
</reference>
<comment type="caution">
    <text evidence="1">The sequence shown here is derived from an EMBL/GenBank/DDBJ whole genome shotgun (WGS) entry which is preliminary data.</text>
</comment>
<dbReference type="EMBL" id="MSFU01000010">
    <property type="protein sequence ID" value="PWY74931.1"/>
    <property type="molecule type" value="Genomic_DNA"/>
</dbReference>
<sequence length="149" mass="16359">MIRKDKDLIESFASLNYIQANYDGLRAGLSRPIINPREIAGASRGMPSHEGRGSEVDQSYLVTDTSLLARSPSIKPFSIKCWSCIFKSPAFSSAFPFPVVPGKTSCSRYQMSSVLILIPHARENYRPTKPAISLFTQGIIYAGRVASVS</sequence>
<dbReference type="VEuPathDB" id="FungiDB:BO83DRAFT_19096"/>
<dbReference type="RefSeq" id="XP_025389026.1">
    <property type="nucleotide sequence ID" value="XM_025526546.1"/>
</dbReference>
<proteinExistence type="predicted"/>